<gene>
    <name evidence="3" type="ORF">DFH94DRAFT_710030</name>
</gene>
<dbReference type="Proteomes" id="UP000759537">
    <property type="component" value="Unassembled WGS sequence"/>
</dbReference>
<dbReference type="OrthoDB" id="21470at2759"/>
<organism evidence="3 4">
    <name type="scientific">Russula ochroleuca</name>
    <dbReference type="NCBI Taxonomy" id="152965"/>
    <lineage>
        <taxon>Eukaryota</taxon>
        <taxon>Fungi</taxon>
        <taxon>Dikarya</taxon>
        <taxon>Basidiomycota</taxon>
        <taxon>Agaricomycotina</taxon>
        <taxon>Agaricomycetes</taxon>
        <taxon>Russulales</taxon>
        <taxon>Russulaceae</taxon>
        <taxon>Russula</taxon>
    </lineage>
</organism>
<reference evidence="3" key="2">
    <citation type="journal article" date="2020" name="Nat. Commun.">
        <title>Large-scale genome sequencing of mycorrhizal fungi provides insights into the early evolution of symbiotic traits.</title>
        <authorList>
            <person name="Miyauchi S."/>
            <person name="Kiss E."/>
            <person name="Kuo A."/>
            <person name="Drula E."/>
            <person name="Kohler A."/>
            <person name="Sanchez-Garcia M."/>
            <person name="Morin E."/>
            <person name="Andreopoulos B."/>
            <person name="Barry K.W."/>
            <person name="Bonito G."/>
            <person name="Buee M."/>
            <person name="Carver A."/>
            <person name="Chen C."/>
            <person name="Cichocki N."/>
            <person name="Clum A."/>
            <person name="Culley D."/>
            <person name="Crous P.W."/>
            <person name="Fauchery L."/>
            <person name="Girlanda M."/>
            <person name="Hayes R.D."/>
            <person name="Keri Z."/>
            <person name="LaButti K."/>
            <person name="Lipzen A."/>
            <person name="Lombard V."/>
            <person name="Magnuson J."/>
            <person name="Maillard F."/>
            <person name="Murat C."/>
            <person name="Nolan M."/>
            <person name="Ohm R.A."/>
            <person name="Pangilinan J."/>
            <person name="Pereira M.F."/>
            <person name="Perotto S."/>
            <person name="Peter M."/>
            <person name="Pfister S."/>
            <person name="Riley R."/>
            <person name="Sitrit Y."/>
            <person name="Stielow J.B."/>
            <person name="Szollosi G."/>
            <person name="Zifcakova L."/>
            <person name="Stursova M."/>
            <person name="Spatafora J.W."/>
            <person name="Tedersoo L."/>
            <person name="Vaario L.M."/>
            <person name="Yamada A."/>
            <person name="Yan M."/>
            <person name="Wang P."/>
            <person name="Xu J."/>
            <person name="Bruns T."/>
            <person name="Baldrian P."/>
            <person name="Vilgalys R."/>
            <person name="Dunand C."/>
            <person name="Henrissat B."/>
            <person name="Grigoriev I.V."/>
            <person name="Hibbett D."/>
            <person name="Nagy L.G."/>
            <person name="Martin F.M."/>
        </authorList>
    </citation>
    <scope>NUCLEOTIDE SEQUENCE</scope>
    <source>
        <strain evidence="3">Prilba</strain>
    </source>
</reference>
<dbReference type="PROSITE" id="PS50006">
    <property type="entry name" value="FHA_DOMAIN"/>
    <property type="match status" value="1"/>
</dbReference>
<feature type="compositionally biased region" description="Polar residues" evidence="1">
    <location>
        <begin position="30"/>
        <end position="42"/>
    </location>
</feature>
<feature type="region of interest" description="Disordered" evidence="1">
    <location>
        <begin position="185"/>
        <end position="224"/>
    </location>
</feature>
<protein>
    <recommendedName>
        <fullName evidence="2">FHA domain-containing protein</fullName>
    </recommendedName>
</protein>
<feature type="region of interest" description="Disordered" evidence="1">
    <location>
        <begin position="1"/>
        <end position="42"/>
    </location>
</feature>
<dbReference type="InterPro" id="IPR008984">
    <property type="entry name" value="SMAD_FHA_dom_sf"/>
</dbReference>
<dbReference type="AlphaFoldDB" id="A0A9P5N434"/>
<evidence type="ECO:0000256" key="1">
    <source>
        <dbReference type="SAM" id="MobiDB-lite"/>
    </source>
</evidence>
<evidence type="ECO:0000313" key="4">
    <source>
        <dbReference type="Proteomes" id="UP000759537"/>
    </source>
</evidence>
<feature type="compositionally biased region" description="Basic and acidic residues" evidence="1">
    <location>
        <begin position="193"/>
        <end position="206"/>
    </location>
</feature>
<dbReference type="SUPFAM" id="SSF49879">
    <property type="entry name" value="SMAD/FHA domain"/>
    <property type="match status" value="1"/>
</dbReference>
<evidence type="ECO:0000259" key="2">
    <source>
        <dbReference type="PROSITE" id="PS50006"/>
    </source>
</evidence>
<dbReference type="PANTHER" id="PTHR23106:SF24">
    <property type="entry name" value="ANGIOGENIC FACTOR WITH G PATCH AND FHA DOMAINS 1"/>
    <property type="match status" value="1"/>
</dbReference>
<proteinExistence type="predicted"/>
<dbReference type="InterPro" id="IPR000253">
    <property type="entry name" value="FHA_dom"/>
</dbReference>
<reference evidence="3" key="1">
    <citation type="submission" date="2019-10" db="EMBL/GenBank/DDBJ databases">
        <authorList>
            <consortium name="DOE Joint Genome Institute"/>
            <person name="Kuo A."/>
            <person name="Miyauchi S."/>
            <person name="Kiss E."/>
            <person name="Drula E."/>
            <person name="Kohler A."/>
            <person name="Sanchez-Garcia M."/>
            <person name="Andreopoulos B."/>
            <person name="Barry K.W."/>
            <person name="Bonito G."/>
            <person name="Buee M."/>
            <person name="Carver A."/>
            <person name="Chen C."/>
            <person name="Cichocki N."/>
            <person name="Clum A."/>
            <person name="Culley D."/>
            <person name="Crous P.W."/>
            <person name="Fauchery L."/>
            <person name="Girlanda M."/>
            <person name="Hayes R."/>
            <person name="Keri Z."/>
            <person name="LaButti K."/>
            <person name="Lipzen A."/>
            <person name="Lombard V."/>
            <person name="Magnuson J."/>
            <person name="Maillard F."/>
            <person name="Morin E."/>
            <person name="Murat C."/>
            <person name="Nolan M."/>
            <person name="Ohm R."/>
            <person name="Pangilinan J."/>
            <person name="Pereira M."/>
            <person name="Perotto S."/>
            <person name="Peter M."/>
            <person name="Riley R."/>
            <person name="Sitrit Y."/>
            <person name="Stielow B."/>
            <person name="Szollosi G."/>
            <person name="Zifcakova L."/>
            <person name="Stursova M."/>
            <person name="Spatafora J.W."/>
            <person name="Tedersoo L."/>
            <person name="Vaario L.-M."/>
            <person name="Yamada A."/>
            <person name="Yan M."/>
            <person name="Wang P."/>
            <person name="Xu J."/>
            <person name="Bruns T."/>
            <person name="Baldrian P."/>
            <person name="Vilgalys R."/>
            <person name="Henrissat B."/>
            <person name="Grigoriev I.V."/>
            <person name="Hibbett D."/>
            <person name="Nagy L.G."/>
            <person name="Martin F.M."/>
        </authorList>
    </citation>
    <scope>NUCLEOTIDE SEQUENCE</scope>
    <source>
        <strain evidence="3">Prilba</strain>
    </source>
</reference>
<evidence type="ECO:0000313" key="3">
    <source>
        <dbReference type="EMBL" id="KAF8486051.1"/>
    </source>
</evidence>
<dbReference type="EMBL" id="WHVB01000002">
    <property type="protein sequence ID" value="KAF8486051.1"/>
    <property type="molecule type" value="Genomic_DNA"/>
</dbReference>
<keyword evidence="4" id="KW-1185">Reference proteome</keyword>
<dbReference type="Pfam" id="PF00498">
    <property type="entry name" value="FHA"/>
    <property type="match status" value="1"/>
</dbReference>
<dbReference type="Gene3D" id="2.60.200.20">
    <property type="match status" value="1"/>
</dbReference>
<comment type="caution">
    <text evidence="3">The sequence shown here is derived from an EMBL/GenBank/DDBJ whole genome shotgun (WGS) entry which is preliminary data.</text>
</comment>
<feature type="compositionally biased region" description="Polar residues" evidence="1">
    <location>
        <begin position="1"/>
        <end position="12"/>
    </location>
</feature>
<sequence>MRSDVSGNSPTYHPSYEFPGGDEIHEISSRPGTHTHTELTPTPANDFPICRLVIQEGRFIAKKCRLAVIDGYSEVQFGRDASPPGAGTPRIRLKDMEVSKLHATLFWDAERAEWAVVDMGSKHGTFVGSGEDTNRVRLSASRVASMPKRLKHLDRLSLGGTTFVVHIHENRLPCSECSASGQGSDDLIPLFSHQRDDGTAAQDERSRKRRADSSNDAPRNAKRALASLKHRLLRRPGGVFPAVSPHD</sequence>
<name>A0A9P5N434_9AGAM</name>
<dbReference type="PANTHER" id="PTHR23106">
    <property type="entry name" value="ANGIOGENIC FACTOR WITH G PATCH AND FHA DOMAINS 1"/>
    <property type="match status" value="1"/>
</dbReference>
<accession>A0A9P5N434</accession>
<dbReference type="InterPro" id="IPR053027">
    <property type="entry name" value="AGGF1"/>
</dbReference>
<feature type="domain" description="FHA" evidence="2">
    <location>
        <begin position="75"/>
        <end position="127"/>
    </location>
</feature>